<proteinExistence type="predicted"/>
<keyword evidence="1" id="KW-0812">Transmembrane</keyword>
<feature type="transmembrane region" description="Helical" evidence="1">
    <location>
        <begin position="44"/>
        <end position="67"/>
    </location>
</feature>
<dbReference type="EMBL" id="BAAARY010000012">
    <property type="protein sequence ID" value="GAA2526539.1"/>
    <property type="molecule type" value="Genomic_DNA"/>
</dbReference>
<feature type="transmembrane region" description="Helical" evidence="1">
    <location>
        <begin position="247"/>
        <end position="263"/>
    </location>
</feature>
<dbReference type="RefSeq" id="WP_344172842.1">
    <property type="nucleotide sequence ID" value="NZ_BAAARY010000012.1"/>
</dbReference>
<keyword evidence="1" id="KW-1133">Transmembrane helix</keyword>
<evidence type="ECO:0000256" key="1">
    <source>
        <dbReference type="SAM" id="Phobius"/>
    </source>
</evidence>
<feature type="transmembrane region" description="Helical" evidence="1">
    <location>
        <begin position="270"/>
        <end position="291"/>
    </location>
</feature>
<reference evidence="2 3" key="1">
    <citation type="journal article" date="2019" name="Int. J. Syst. Evol. Microbiol.">
        <title>The Global Catalogue of Microorganisms (GCM) 10K type strain sequencing project: providing services to taxonomists for standard genome sequencing and annotation.</title>
        <authorList>
            <consortium name="The Broad Institute Genomics Platform"/>
            <consortium name="The Broad Institute Genome Sequencing Center for Infectious Disease"/>
            <person name="Wu L."/>
            <person name="Ma J."/>
        </authorList>
    </citation>
    <scope>NUCLEOTIDE SEQUENCE [LARGE SCALE GENOMIC DNA]</scope>
    <source>
        <strain evidence="2 3">JCM 3367</strain>
    </source>
</reference>
<organism evidence="2 3">
    <name type="scientific">Pilimelia columellifera subsp. columellifera</name>
    <dbReference type="NCBI Taxonomy" id="706583"/>
    <lineage>
        <taxon>Bacteria</taxon>
        <taxon>Bacillati</taxon>
        <taxon>Actinomycetota</taxon>
        <taxon>Actinomycetes</taxon>
        <taxon>Micromonosporales</taxon>
        <taxon>Micromonosporaceae</taxon>
        <taxon>Pilimelia</taxon>
    </lineage>
</organism>
<evidence type="ECO:0008006" key="4">
    <source>
        <dbReference type="Google" id="ProtNLM"/>
    </source>
</evidence>
<accession>A0ABN3NLS2</accession>
<dbReference type="Proteomes" id="UP001499978">
    <property type="component" value="Unassembled WGS sequence"/>
</dbReference>
<feature type="transmembrane region" description="Helical" evidence="1">
    <location>
        <begin position="323"/>
        <end position="342"/>
    </location>
</feature>
<keyword evidence="1" id="KW-0472">Membrane</keyword>
<feature type="transmembrane region" description="Helical" evidence="1">
    <location>
        <begin position="208"/>
        <end position="227"/>
    </location>
</feature>
<evidence type="ECO:0000313" key="2">
    <source>
        <dbReference type="EMBL" id="GAA2526539.1"/>
    </source>
</evidence>
<protein>
    <recommendedName>
        <fullName evidence="4">Integral membrane protein</fullName>
    </recommendedName>
</protein>
<evidence type="ECO:0000313" key="3">
    <source>
        <dbReference type="Proteomes" id="UP001499978"/>
    </source>
</evidence>
<name>A0ABN3NLS2_9ACTN</name>
<keyword evidence="3" id="KW-1185">Reference proteome</keyword>
<gene>
    <name evidence="2" type="ORF">GCM10010201_26600</name>
</gene>
<sequence>MPEHHDGPHGPGVDARDAELARLRAEVRQLRARQTGRASRAGRWVASIVVMLTALALGVTAVGAVFARNQLLDTDRYMAAVSPLVHDPVIQDALANRITTEVVTHVDLESIATQASAWLTAQGAPPQVNALVRPAVSGARSFIHSTIRKLVATPQFARAWDAANRTAHESLVVVLTGGSSGAISSSGTTVTVDLGVFLDEVKQRLVEAGLTIAARIPAVSIPFTLFASDQLPALRTYVRWLDQVATWLPWVALTLLLVGIGVAPQRRRGLLVAGLVVAGGLLLLRLGIAAVQDLYLDRLPPEVPSPEAARQVMTALTGGVRDAVTAIIVVAGMAALVAWLTGPSQLAVALRRGGNWILDALGRALGHAQLPIGGTSALADRSRRPIQVITAVVAAALLLVAPSVTAGLWLATAALAVVVAVEVLARTPTRAGTPTD</sequence>
<feature type="transmembrane region" description="Helical" evidence="1">
    <location>
        <begin position="385"/>
        <end position="401"/>
    </location>
</feature>
<comment type="caution">
    <text evidence="2">The sequence shown here is derived from an EMBL/GenBank/DDBJ whole genome shotgun (WGS) entry which is preliminary data.</text>
</comment>